<dbReference type="InterPro" id="IPR000184">
    <property type="entry name" value="Bac_surfAg_D15"/>
</dbReference>
<organism evidence="9 10">
    <name type="scientific">Sulfuriferula multivorans</name>
    <dbReference type="NCBI Taxonomy" id="1559896"/>
    <lineage>
        <taxon>Bacteria</taxon>
        <taxon>Pseudomonadati</taxon>
        <taxon>Pseudomonadota</taxon>
        <taxon>Betaproteobacteria</taxon>
        <taxon>Nitrosomonadales</taxon>
        <taxon>Sulfuricellaceae</taxon>
        <taxon>Sulfuriferula</taxon>
    </lineage>
</organism>
<feature type="signal peptide" evidence="7">
    <location>
        <begin position="1"/>
        <end position="25"/>
    </location>
</feature>
<evidence type="ECO:0000256" key="5">
    <source>
        <dbReference type="ARBA" id="ARBA00023136"/>
    </source>
</evidence>
<dbReference type="PANTHER" id="PTHR12815:SF47">
    <property type="entry name" value="TRANSLOCATION AND ASSEMBLY MODULE SUBUNIT TAMA"/>
    <property type="match status" value="1"/>
</dbReference>
<gene>
    <name evidence="9" type="ORF">GZ085_07485</name>
</gene>
<dbReference type="Gene3D" id="2.40.160.50">
    <property type="entry name" value="membrane protein fhac: a member of the omp85/tpsb transporter family"/>
    <property type="match status" value="1"/>
</dbReference>
<evidence type="ECO:0000256" key="3">
    <source>
        <dbReference type="ARBA" id="ARBA00022692"/>
    </source>
</evidence>
<feature type="domain" description="POTRA" evidence="8">
    <location>
        <begin position="199"/>
        <end position="273"/>
    </location>
</feature>
<sequence>MTALPSFRFNALVFFAALCAGPAHALTVEVVAPEEIKALLMQHLETARAARLGERMDAEEMARLQRQSELTARDLLATEGYFSPQVESAVEWLGDDWRVDYLIVPGVRTHVRSVKLGFDGGLKTDENKARLRARIERSFPLKQGMPFRQADWDTAKLVVLRPLLVDTYPTAQIAASEARIDPAAHAADLTLTVDSGPAFVYGAPVITGVKRYPEAIVRNLNPMRPGQPYRQQDLLDYQATLEASNYFAQASVSVNPDSELASSLPIHVEVVERPEKSFSVGAGISTDTGARVQASWMHRNILDRGMRLKFDTRIETRRQTGTAELAWPRNANGYENSLGVQLKQEDIEGEKTSSTLLAAKRNRTRGQIETTLSLQFQTEDQHIADVVNASNQALTLNYAWTQRNVGRSFYPRRGYVLSLQGGGALEALLSDTSFLRLYGRHTQYFPVGKNGRLVLRGELGSVLAQRRDGIPTDFLFRAGGDNSVRGYAYQSLGRTLNGAVESVRYLATGTVEYNYFFDRNWGMALFVDAGDAADSPASLSPVFGYGVGARYSSPIGPINLDLAYGEATQKFRLHFSLGVSF</sequence>
<evidence type="ECO:0000313" key="10">
    <source>
        <dbReference type="Proteomes" id="UP000483432"/>
    </source>
</evidence>
<dbReference type="PANTHER" id="PTHR12815">
    <property type="entry name" value="SORTING AND ASSEMBLY MACHINERY SAMM50 PROTEIN FAMILY MEMBER"/>
    <property type="match status" value="1"/>
</dbReference>
<evidence type="ECO:0000256" key="1">
    <source>
        <dbReference type="ARBA" id="ARBA00004370"/>
    </source>
</evidence>
<keyword evidence="5" id="KW-0472">Membrane</keyword>
<comment type="caution">
    <text evidence="9">The sequence shown here is derived from an EMBL/GenBank/DDBJ whole genome shotgun (WGS) entry which is preliminary data.</text>
</comment>
<comment type="subcellular location">
    <subcellularLocation>
        <location evidence="1">Membrane</location>
    </subcellularLocation>
</comment>
<dbReference type="GO" id="GO:0019867">
    <property type="term" value="C:outer membrane"/>
    <property type="evidence" value="ECO:0007669"/>
    <property type="project" value="InterPro"/>
</dbReference>
<evidence type="ECO:0000313" key="9">
    <source>
        <dbReference type="EMBL" id="NDP48220.1"/>
    </source>
</evidence>
<evidence type="ECO:0000256" key="7">
    <source>
        <dbReference type="SAM" id="SignalP"/>
    </source>
</evidence>
<dbReference type="AlphaFoldDB" id="A0A7C9NTS1"/>
<accession>A0A7C9NTS1</accession>
<dbReference type="InterPro" id="IPR039910">
    <property type="entry name" value="D15-like"/>
</dbReference>
<keyword evidence="4 7" id="KW-0732">Signal</keyword>
<protein>
    <submittedName>
        <fullName evidence="9">Outer membrane protein assembly factor</fullName>
    </submittedName>
</protein>
<keyword evidence="3" id="KW-0812">Transmembrane</keyword>
<evidence type="ECO:0000256" key="4">
    <source>
        <dbReference type="ARBA" id="ARBA00022729"/>
    </source>
</evidence>
<dbReference type="EMBL" id="JAAFGW010000093">
    <property type="protein sequence ID" value="NDP48220.1"/>
    <property type="molecule type" value="Genomic_DNA"/>
</dbReference>
<dbReference type="Pfam" id="PF01103">
    <property type="entry name" value="Omp85"/>
    <property type="match status" value="1"/>
</dbReference>
<keyword evidence="6" id="KW-0998">Cell outer membrane</keyword>
<evidence type="ECO:0000259" key="8">
    <source>
        <dbReference type="PROSITE" id="PS51779"/>
    </source>
</evidence>
<name>A0A7C9NTS1_9PROT</name>
<dbReference type="Gene3D" id="3.10.20.310">
    <property type="entry name" value="membrane protein fhac"/>
    <property type="match status" value="2"/>
</dbReference>
<dbReference type="PROSITE" id="PS51779">
    <property type="entry name" value="POTRA"/>
    <property type="match status" value="1"/>
</dbReference>
<evidence type="ECO:0000256" key="2">
    <source>
        <dbReference type="ARBA" id="ARBA00022452"/>
    </source>
</evidence>
<dbReference type="Proteomes" id="UP000483432">
    <property type="component" value="Unassembled WGS sequence"/>
</dbReference>
<keyword evidence="2" id="KW-1134">Transmembrane beta strand</keyword>
<evidence type="ECO:0000256" key="6">
    <source>
        <dbReference type="ARBA" id="ARBA00023237"/>
    </source>
</evidence>
<feature type="chain" id="PRO_5028884260" evidence="7">
    <location>
        <begin position="26"/>
        <end position="581"/>
    </location>
</feature>
<reference evidence="9 10" key="1">
    <citation type="submission" date="2019-09" db="EMBL/GenBank/DDBJ databases">
        <title>H2 Metabolism Revealed by Metagenomic Analysis in Subglacial Sediment of East Antarctica.</title>
        <authorList>
            <person name="Yang Z."/>
            <person name="Zhang Y."/>
            <person name="Lv Y."/>
            <person name="Yan W."/>
            <person name="Xiao X."/>
            <person name="Sun B."/>
            <person name="Ma H."/>
        </authorList>
    </citation>
    <scope>NUCLEOTIDE SEQUENCE [LARGE SCALE GENOMIC DNA]</scope>
    <source>
        <strain evidence="9">Bin2_2</strain>
    </source>
</reference>
<proteinExistence type="predicted"/>
<dbReference type="InterPro" id="IPR034746">
    <property type="entry name" value="POTRA"/>
</dbReference>